<organism evidence="1 2">
    <name type="scientific">Actinacidiphila glaucinigra</name>
    <dbReference type="NCBI Taxonomy" id="235986"/>
    <lineage>
        <taxon>Bacteria</taxon>
        <taxon>Bacillati</taxon>
        <taxon>Actinomycetota</taxon>
        <taxon>Actinomycetes</taxon>
        <taxon>Kitasatosporales</taxon>
        <taxon>Streptomycetaceae</taxon>
        <taxon>Actinacidiphila</taxon>
    </lineage>
</organism>
<protein>
    <submittedName>
        <fullName evidence="1">Uncharacterized protein</fullName>
    </submittedName>
</protein>
<reference evidence="1 2" key="1">
    <citation type="submission" date="2017-06" db="EMBL/GenBank/DDBJ databases">
        <authorList>
            <person name="Kim H.J."/>
            <person name="Triplett B.A."/>
        </authorList>
    </citation>
    <scope>NUCLEOTIDE SEQUENCE [LARGE SCALE GENOMIC DNA]</scope>
    <source>
        <strain evidence="1 2">CGMCC 4.1858</strain>
    </source>
</reference>
<dbReference type="RefSeq" id="WP_179279610.1">
    <property type="nucleotide sequence ID" value="NZ_FZOF01000001.1"/>
</dbReference>
<evidence type="ECO:0000313" key="2">
    <source>
        <dbReference type="Proteomes" id="UP000198280"/>
    </source>
</evidence>
<dbReference type="Proteomes" id="UP000198280">
    <property type="component" value="Unassembled WGS sequence"/>
</dbReference>
<sequence>MSPRQHLEATAAAGYGGRAHHHEWAWKRLSLPADGDETPATVNAPRSGA</sequence>
<name>A0A238ZHB9_9ACTN</name>
<gene>
    <name evidence="1" type="ORF">SAMN05216252_101294</name>
</gene>
<dbReference type="AlphaFoldDB" id="A0A238ZHB9"/>
<proteinExistence type="predicted"/>
<evidence type="ECO:0000313" key="1">
    <source>
        <dbReference type="EMBL" id="SNR82866.1"/>
    </source>
</evidence>
<dbReference type="EMBL" id="FZOF01000001">
    <property type="protein sequence ID" value="SNR82866.1"/>
    <property type="molecule type" value="Genomic_DNA"/>
</dbReference>
<keyword evidence="2" id="KW-1185">Reference proteome</keyword>
<accession>A0A238ZHB9</accession>